<dbReference type="AlphaFoldDB" id="A0AAX6EL89"/>
<proteinExistence type="predicted"/>
<reference evidence="2" key="1">
    <citation type="journal article" date="2023" name="GigaByte">
        <title>Genome assembly of the bearded iris, Iris pallida Lam.</title>
        <authorList>
            <person name="Bruccoleri R.E."/>
            <person name="Oakeley E.J."/>
            <person name="Faust A.M.E."/>
            <person name="Altorfer M."/>
            <person name="Dessus-Babus S."/>
            <person name="Burckhardt D."/>
            <person name="Oertli M."/>
            <person name="Naumann U."/>
            <person name="Petersen F."/>
            <person name="Wong J."/>
        </authorList>
    </citation>
    <scope>NUCLEOTIDE SEQUENCE</scope>
    <source>
        <strain evidence="2">GSM-AAB239-AS_SAM_17_03QT</strain>
    </source>
</reference>
<dbReference type="Proteomes" id="UP001140949">
    <property type="component" value="Unassembled WGS sequence"/>
</dbReference>
<name>A0AAX6EL89_IRIPA</name>
<evidence type="ECO:0000313" key="2">
    <source>
        <dbReference type="EMBL" id="KAJ6804796.1"/>
    </source>
</evidence>
<protein>
    <submittedName>
        <fullName evidence="2">Uncharacterized protein</fullName>
    </submittedName>
</protein>
<evidence type="ECO:0000256" key="1">
    <source>
        <dbReference type="SAM" id="MobiDB-lite"/>
    </source>
</evidence>
<evidence type="ECO:0000313" key="3">
    <source>
        <dbReference type="Proteomes" id="UP001140949"/>
    </source>
</evidence>
<reference evidence="2" key="2">
    <citation type="submission" date="2023-04" db="EMBL/GenBank/DDBJ databases">
        <authorList>
            <person name="Bruccoleri R.E."/>
            <person name="Oakeley E.J."/>
            <person name="Faust A.-M."/>
            <person name="Dessus-Babus S."/>
            <person name="Altorfer M."/>
            <person name="Burckhardt D."/>
            <person name="Oertli M."/>
            <person name="Naumann U."/>
            <person name="Petersen F."/>
            <person name="Wong J."/>
        </authorList>
    </citation>
    <scope>NUCLEOTIDE SEQUENCE</scope>
    <source>
        <strain evidence="2">GSM-AAB239-AS_SAM_17_03QT</strain>
        <tissue evidence="2">Leaf</tissue>
    </source>
</reference>
<organism evidence="2 3">
    <name type="scientific">Iris pallida</name>
    <name type="common">Sweet iris</name>
    <dbReference type="NCBI Taxonomy" id="29817"/>
    <lineage>
        <taxon>Eukaryota</taxon>
        <taxon>Viridiplantae</taxon>
        <taxon>Streptophyta</taxon>
        <taxon>Embryophyta</taxon>
        <taxon>Tracheophyta</taxon>
        <taxon>Spermatophyta</taxon>
        <taxon>Magnoliopsida</taxon>
        <taxon>Liliopsida</taxon>
        <taxon>Asparagales</taxon>
        <taxon>Iridaceae</taxon>
        <taxon>Iridoideae</taxon>
        <taxon>Irideae</taxon>
        <taxon>Iris</taxon>
    </lineage>
</organism>
<comment type="caution">
    <text evidence="2">The sequence shown here is derived from an EMBL/GenBank/DDBJ whole genome shotgun (WGS) entry which is preliminary data.</text>
</comment>
<dbReference type="EMBL" id="JANAVB010035817">
    <property type="protein sequence ID" value="KAJ6804796.1"/>
    <property type="molecule type" value="Genomic_DNA"/>
</dbReference>
<accession>A0AAX6EL89</accession>
<gene>
    <name evidence="2" type="ORF">M6B38_184805</name>
</gene>
<feature type="region of interest" description="Disordered" evidence="1">
    <location>
        <begin position="74"/>
        <end position="115"/>
    </location>
</feature>
<keyword evidence="3" id="KW-1185">Reference proteome</keyword>
<sequence length="243" mass="26651">MEPVIGLKCTDGEVETLSLGVSCLEKATALKCDKLKALEADSEMQVNLSDSVSCTIESEDQKLSNGRKLCLPTASLDSETVETSPASDQTEDSEMVSTCQTPGESIFDPFAPGPDEVALAPNPKKKILRETKMPLRRRLIFDLSSDSEEEERESTLLDEEDSLLESICKSFLELIVSNQAKEISNVYLTREDNSSEGLKTPTSLPFLTGIADTCPDAPMRPVLKLRRLDQSICRKLEFGGNVI</sequence>
<dbReference type="InterPro" id="IPR038971">
    <property type="entry name" value="SMR11/SMR16"/>
</dbReference>
<dbReference type="PANTHER" id="PTHR36310">
    <property type="entry name" value="CYCLIN-DEPENDENT PROTEIN KINASE INHIBITOR SMR11"/>
    <property type="match status" value="1"/>
</dbReference>
<dbReference type="PANTHER" id="PTHR36310:SF1">
    <property type="entry name" value="CYCLIN-DEPENDENT PROTEIN KINASE INHIBITOR SMR11"/>
    <property type="match status" value="1"/>
</dbReference>
<feature type="compositionally biased region" description="Polar residues" evidence="1">
    <location>
        <begin position="75"/>
        <end position="88"/>
    </location>
</feature>